<feature type="chain" id="PRO_5041643377" evidence="1">
    <location>
        <begin position="17"/>
        <end position="338"/>
    </location>
</feature>
<reference evidence="2" key="1">
    <citation type="submission" date="2023-06" db="EMBL/GenBank/DDBJ databases">
        <authorList>
            <person name="Kurt Z."/>
        </authorList>
    </citation>
    <scope>NUCLEOTIDE SEQUENCE</scope>
</reference>
<name>A0AA86R1X6_9EUKA</name>
<dbReference type="EMBL" id="CATOUU010001030">
    <property type="protein sequence ID" value="CAI9967808.1"/>
    <property type="molecule type" value="Genomic_DNA"/>
</dbReference>
<evidence type="ECO:0000313" key="4">
    <source>
        <dbReference type="Proteomes" id="UP001642409"/>
    </source>
</evidence>
<protein>
    <submittedName>
        <fullName evidence="3">Hypothetical_protein</fullName>
    </submittedName>
</protein>
<reference evidence="3 4" key="2">
    <citation type="submission" date="2024-07" db="EMBL/GenBank/DDBJ databases">
        <authorList>
            <person name="Akdeniz Z."/>
        </authorList>
    </citation>
    <scope>NUCLEOTIDE SEQUENCE [LARGE SCALE GENOMIC DNA]</scope>
</reference>
<evidence type="ECO:0000256" key="1">
    <source>
        <dbReference type="SAM" id="SignalP"/>
    </source>
</evidence>
<feature type="signal peptide" evidence="1">
    <location>
        <begin position="1"/>
        <end position="16"/>
    </location>
</feature>
<dbReference type="EMBL" id="CAXDID020000189">
    <property type="protein sequence ID" value="CAL6051691.1"/>
    <property type="molecule type" value="Genomic_DNA"/>
</dbReference>
<sequence>MKLFQILLWLINNGNTSLVSLTEQPGFSCENICGLQTPVYGICQINLNNGYLNDVNKTKYCEYPFIYNDYECICAPGYLLNGSFCIQIIQLLTFLDQQIFDNFLILTNNLQENISNIQNKLITAKNYIYDYVTSEISNLRLNISTMFEDVQYKQNQFELIVQNNMSSLKNETQDMHSNIAAHKLITDQLRFDLFTVNATLVSQIQQVNTNIQVVSNSQKLITDSLKTDLTSSTNSLQTQINSLNSNINSLQAQIYNINIVNSAQTTDITKLKDQQIQKLAICQLTQGPETGYCSDAKQCCQKCTDTLCSDYSIYYKQYYYCSGDVISDGKCGDFIRSE</sequence>
<evidence type="ECO:0000313" key="3">
    <source>
        <dbReference type="EMBL" id="CAL6051691.1"/>
    </source>
</evidence>
<keyword evidence="4" id="KW-1185">Reference proteome</keyword>
<comment type="caution">
    <text evidence="2">The sequence shown here is derived from an EMBL/GenBank/DDBJ whole genome shotgun (WGS) entry which is preliminary data.</text>
</comment>
<keyword evidence="1" id="KW-0732">Signal</keyword>
<dbReference type="AlphaFoldDB" id="A0AA86R1X6"/>
<dbReference type="Proteomes" id="UP001642409">
    <property type="component" value="Unassembled WGS sequence"/>
</dbReference>
<evidence type="ECO:0000313" key="2">
    <source>
        <dbReference type="EMBL" id="CAI9967808.1"/>
    </source>
</evidence>
<proteinExistence type="predicted"/>
<gene>
    <name evidence="3" type="ORF">HINF_LOCUS44491</name>
    <name evidence="2" type="ORF">HINF_LOCUS55453</name>
</gene>
<organism evidence="2">
    <name type="scientific">Hexamita inflata</name>
    <dbReference type="NCBI Taxonomy" id="28002"/>
    <lineage>
        <taxon>Eukaryota</taxon>
        <taxon>Metamonada</taxon>
        <taxon>Diplomonadida</taxon>
        <taxon>Hexamitidae</taxon>
        <taxon>Hexamitinae</taxon>
        <taxon>Hexamita</taxon>
    </lineage>
</organism>
<accession>A0AA86R1X6</accession>